<accession>A0A3R5Y4N1</accession>
<dbReference type="EMBL" id="CP035107">
    <property type="protein sequence ID" value="QAR31626.1"/>
    <property type="molecule type" value="Genomic_DNA"/>
</dbReference>
<evidence type="ECO:0000259" key="2">
    <source>
        <dbReference type="Pfam" id="PF13568"/>
    </source>
</evidence>
<feature type="domain" description="Outer membrane protein beta-barrel" evidence="2">
    <location>
        <begin position="28"/>
        <end position="181"/>
    </location>
</feature>
<organism evidence="3 4">
    <name type="scientific">Ornithobacterium rhinotracheale</name>
    <dbReference type="NCBI Taxonomy" id="28251"/>
    <lineage>
        <taxon>Bacteria</taxon>
        <taxon>Pseudomonadati</taxon>
        <taxon>Bacteroidota</taxon>
        <taxon>Flavobacteriia</taxon>
        <taxon>Flavobacteriales</taxon>
        <taxon>Weeksellaceae</taxon>
        <taxon>Ornithobacterium</taxon>
    </lineage>
</organism>
<evidence type="ECO:0000256" key="1">
    <source>
        <dbReference type="SAM" id="SignalP"/>
    </source>
</evidence>
<proteinExistence type="predicted"/>
<sequence>MKNKFILTAVLCLAFSVSFAQIGGFLQDTRFGVKAGLNYSRVKDIHSESGSRLGFNAGVQALIPVSYGNEFFIQPEITYSQKGESNEISGEGKEVYRMDYIDVPVLFKAYFSERDTDFFALFGPKFSFLIDDSIKNPLEKGERYHSDEYNKFDFGLVGGVGFSYLRNWEVDARIEYGFMDTNKTQKDSNNNVVTSLSLSYIF</sequence>
<dbReference type="Gene3D" id="2.40.160.20">
    <property type="match status" value="1"/>
</dbReference>
<protein>
    <submittedName>
        <fullName evidence="3">PorT family protein</fullName>
    </submittedName>
</protein>
<reference evidence="3 4" key="1">
    <citation type="submission" date="2019-01" db="EMBL/GenBank/DDBJ databases">
        <title>Whole Genome of Ornithobacterium rhinotracheale FARPER-174b.</title>
        <authorList>
            <person name="Tataje-Lavanda L.A."/>
            <person name="Montalvan A."/>
            <person name="Montesinos R."/>
            <person name="Zimic M."/>
            <person name="Fernandez-Sanchez M."/>
            <person name="Fernandez-Diaz M."/>
        </authorList>
    </citation>
    <scope>NUCLEOTIDE SEQUENCE [LARGE SCALE GENOMIC DNA]</scope>
    <source>
        <strain evidence="3 4">FARPER-174b</strain>
    </source>
</reference>
<feature type="chain" id="PRO_5018579285" evidence="1">
    <location>
        <begin position="21"/>
        <end position="202"/>
    </location>
</feature>
<gene>
    <name evidence="3" type="ORF">EQP59_09875</name>
</gene>
<dbReference type="OrthoDB" id="947434at2"/>
<dbReference type="InterPro" id="IPR011250">
    <property type="entry name" value="OMP/PagP_B-barrel"/>
</dbReference>
<dbReference type="InterPro" id="IPR025665">
    <property type="entry name" value="Beta-barrel_OMP_2"/>
</dbReference>
<feature type="signal peptide" evidence="1">
    <location>
        <begin position="1"/>
        <end position="20"/>
    </location>
</feature>
<dbReference type="Proteomes" id="UP000287701">
    <property type="component" value="Chromosome"/>
</dbReference>
<dbReference type="Pfam" id="PF13568">
    <property type="entry name" value="OMP_b-brl_2"/>
    <property type="match status" value="1"/>
</dbReference>
<dbReference type="AlphaFoldDB" id="A0A3R5Y4N1"/>
<keyword evidence="1" id="KW-0732">Signal</keyword>
<dbReference type="RefSeq" id="WP_128502050.1">
    <property type="nucleotide sequence ID" value="NZ_CP035107.1"/>
</dbReference>
<evidence type="ECO:0000313" key="3">
    <source>
        <dbReference type="EMBL" id="QAR31626.1"/>
    </source>
</evidence>
<name>A0A3R5Y4N1_ORNRH</name>
<dbReference type="SUPFAM" id="SSF56925">
    <property type="entry name" value="OMPA-like"/>
    <property type="match status" value="1"/>
</dbReference>
<evidence type="ECO:0000313" key="4">
    <source>
        <dbReference type="Proteomes" id="UP000287701"/>
    </source>
</evidence>